<keyword evidence="2" id="KW-1185">Reference proteome</keyword>
<dbReference type="AlphaFoldDB" id="A0A392Q9M6"/>
<reference evidence="1 2" key="1">
    <citation type="journal article" date="2018" name="Front. Plant Sci.">
        <title>Red Clover (Trifolium pratense) and Zigzag Clover (T. medium) - A Picture of Genomic Similarities and Differences.</title>
        <authorList>
            <person name="Dluhosova J."/>
            <person name="Istvanek J."/>
            <person name="Nedelnik J."/>
            <person name="Repkova J."/>
        </authorList>
    </citation>
    <scope>NUCLEOTIDE SEQUENCE [LARGE SCALE GENOMIC DNA]</scope>
    <source>
        <strain evidence="2">cv. 10/8</strain>
        <tissue evidence="1">Leaf</tissue>
    </source>
</reference>
<accession>A0A392Q9M6</accession>
<proteinExistence type="predicted"/>
<comment type="caution">
    <text evidence="1">The sequence shown here is derived from an EMBL/GenBank/DDBJ whole genome shotgun (WGS) entry which is preliminary data.</text>
</comment>
<dbReference type="EMBL" id="LXQA010118991">
    <property type="protein sequence ID" value="MCI20256.1"/>
    <property type="molecule type" value="Genomic_DNA"/>
</dbReference>
<feature type="non-terminal residue" evidence="1">
    <location>
        <position position="1"/>
    </location>
</feature>
<name>A0A392Q9M6_9FABA</name>
<protein>
    <submittedName>
        <fullName evidence="1">Uncharacterized protein</fullName>
    </submittedName>
</protein>
<evidence type="ECO:0000313" key="2">
    <source>
        <dbReference type="Proteomes" id="UP000265520"/>
    </source>
</evidence>
<organism evidence="1 2">
    <name type="scientific">Trifolium medium</name>
    <dbReference type="NCBI Taxonomy" id="97028"/>
    <lineage>
        <taxon>Eukaryota</taxon>
        <taxon>Viridiplantae</taxon>
        <taxon>Streptophyta</taxon>
        <taxon>Embryophyta</taxon>
        <taxon>Tracheophyta</taxon>
        <taxon>Spermatophyta</taxon>
        <taxon>Magnoliopsida</taxon>
        <taxon>eudicotyledons</taxon>
        <taxon>Gunneridae</taxon>
        <taxon>Pentapetalae</taxon>
        <taxon>rosids</taxon>
        <taxon>fabids</taxon>
        <taxon>Fabales</taxon>
        <taxon>Fabaceae</taxon>
        <taxon>Papilionoideae</taxon>
        <taxon>50 kb inversion clade</taxon>
        <taxon>NPAAA clade</taxon>
        <taxon>Hologalegina</taxon>
        <taxon>IRL clade</taxon>
        <taxon>Trifolieae</taxon>
        <taxon>Trifolium</taxon>
    </lineage>
</organism>
<evidence type="ECO:0000313" key="1">
    <source>
        <dbReference type="EMBL" id="MCI20256.1"/>
    </source>
</evidence>
<dbReference type="Proteomes" id="UP000265520">
    <property type="component" value="Unassembled WGS sequence"/>
</dbReference>
<sequence>IFSKVMAEILSILNVTASDTSPVISSIKFLNQIACVAHIDAAIYSASQDDSEGEKHKKGS</sequence>